<dbReference type="PANTHER" id="PTHR30461">
    <property type="entry name" value="DNA-INVERTASE FROM LAMBDOID PROPHAGE"/>
    <property type="match status" value="1"/>
</dbReference>
<name>A0A0F8YC04_9ZZZZ</name>
<keyword evidence="2" id="KW-0233">DNA recombination</keyword>
<dbReference type="InterPro" id="IPR025827">
    <property type="entry name" value="Zn_ribbon_recom_dom"/>
</dbReference>
<accession>A0A0F8YC04</accession>
<gene>
    <name evidence="4" type="ORF">LCGC14_2838150</name>
</gene>
<dbReference type="EMBL" id="LAZR01054243">
    <property type="protein sequence ID" value="KKK78977.1"/>
    <property type="molecule type" value="Genomic_DNA"/>
</dbReference>
<proteinExistence type="predicted"/>
<dbReference type="Pfam" id="PF13408">
    <property type="entry name" value="Zn_ribbon_recom"/>
    <property type="match status" value="1"/>
</dbReference>
<sequence>MCGYCNRKMSPHYTPKNGYRYYWCRATDRVRMRGNDEWCPNPTISTPELDKLVWSDVVSLLTDHELILSAWKEQNQIGHKEILTEEEKRTVRQQIADGKKQRKRLLDAYEAGVIELHEFVSRRNACDKKIERAKMKLNDLCVVNGEEMSGGNLKNNIEEACKSLSNGLESMDTGRKMKLCRDLIDKVVVKKHNVKIHYKFPVSRNFNIKRECQNV</sequence>
<evidence type="ECO:0000313" key="4">
    <source>
        <dbReference type="EMBL" id="KKK78977.1"/>
    </source>
</evidence>
<dbReference type="AlphaFoldDB" id="A0A0F8YC04"/>
<comment type="caution">
    <text evidence="4">The sequence shown here is derived from an EMBL/GenBank/DDBJ whole genome shotgun (WGS) entry which is preliminary data.</text>
</comment>
<feature type="domain" description="Recombinase zinc beta ribbon" evidence="3">
    <location>
        <begin position="2"/>
        <end position="57"/>
    </location>
</feature>
<dbReference type="GO" id="GO:0003677">
    <property type="term" value="F:DNA binding"/>
    <property type="evidence" value="ECO:0007669"/>
    <property type="project" value="UniProtKB-KW"/>
</dbReference>
<organism evidence="4">
    <name type="scientific">marine sediment metagenome</name>
    <dbReference type="NCBI Taxonomy" id="412755"/>
    <lineage>
        <taxon>unclassified sequences</taxon>
        <taxon>metagenomes</taxon>
        <taxon>ecological metagenomes</taxon>
    </lineage>
</organism>
<evidence type="ECO:0000259" key="3">
    <source>
        <dbReference type="Pfam" id="PF13408"/>
    </source>
</evidence>
<dbReference type="InterPro" id="IPR050639">
    <property type="entry name" value="SSR_resolvase"/>
</dbReference>
<evidence type="ECO:0000256" key="2">
    <source>
        <dbReference type="ARBA" id="ARBA00023172"/>
    </source>
</evidence>
<dbReference type="PANTHER" id="PTHR30461:SF2">
    <property type="entry name" value="SERINE RECOMBINASE PINE-RELATED"/>
    <property type="match status" value="1"/>
</dbReference>
<dbReference type="GO" id="GO:0000150">
    <property type="term" value="F:DNA strand exchange activity"/>
    <property type="evidence" value="ECO:0007669"/>
    <property type="project" value="TreeGrafter"/>
</dbReference>
<protein>
    <recommendedName>
        <fullName evidence="3">Recombinase zinc beta ribbon domain-containing protein</fullName>
    </recommendedName>
</protein>
<reference evidence="4" key="1">
    <citation type="journal article" date="2015" name="Nature">
        <title>Complex archaea that bridge the gap between prokaryotes and eukaryotes.</title>
        <authorList>
            <person name="Spang A."/>
            <person name="Saw J.H."/>
            <person name="Jorgensen S.L."/>
            <person name="Zaremba-Niedzwiedzka K."/>
            <person name="Martijn J."/>
            <person name="Lind A.E."/>
            <person name="van Eijk R."/>
            <person name="Schleper C."/>
            <person name="Guy L."/>
            <person name="Ettema T.J."/>
        </authorList>
    </citation>
    <scope>NUCLEOTIDE SEQUENCE</scope>
</reference>
<evidence type="ECO:0000256" key="1">
    <source>
        <dbReference type="ARBA" id="ARBA00023125"/>
    </source>
</evidence>
<keyword evidence="1" id="KW-0238">DNA-binding</keyword>